<dbReference type="Pfam" id="PF07654">
    <property type="entry name" value="C1-set"/>
    <property type="match status" value="1"/>
</dbReference>
<keyword evidence="2" id="KW-0325">Glycoprotein</keyword>
<evidence type="ECO:0000313" key="7">
    <source>
        <dbReference type="RefSeq" id="XP_028983756.1"/>
    </source>
</evidence>
<proteinExistence type="inferred from homology"/>
<evidence type="ECO:0000313" key="6">
    <source>
        <dbReference type="Proteomes" id="UP000515150"/>
    </source>
</evidence>
<comment type="similarity">
    <text evidence="1">Belongs to the MHC class II family.</text>
</comment>
<dbReference type="GO" id="GO:0042613">
    <property type="term" value="C:MHC class II protein complex"/>
    <property type="evidence" value="ECO:0007669"/>
    <property type="project" value="InterPro"/>
</dbReference>
<dbReference type="InterPro" id="IPR013783">
    <property type="entry name" value="Ig-like_fold"/>
</dbReference>
<evidence type="ECO:0000256" key="3">
    <source>
        <dbReference type="ARBA" id="ARBA00023319"/>
    </source>
</evidence>
<sequence>MLSVDLMTNSSDMTHTLRHSAVIILLLNNFYFSAQIPHEIDYLVGCFVNGTTEVHFEFDAEEMLYVDFSTNELIYTIPTFINPDPSHIVSGISFLSDGLINEGLCLSITKRAAIKLKNPPEERTPPEITIYPSEEVQTEVENNLICFVNNFYPPSINISWTKNGHPVSEGVSVSRYYTQKDQTFYQFSFLTFTPSEGDIYSCTVEHSALETPKTKIWEPNVAVNDEGPAPKIVCGVGVVVFFLGFGAGVFFFVKAQNCQ</sequence>
<dbReference type="SUPFAM" id="SSF48726">
    <property type="entry name" value="Immunoglobulin"/>
    <property type="match status" value="1"/>
</dbReference>
<dbReference type="Proteomes" id="UP000515150">
    <property type="component" value="Chromosome 16"/>
</dbReference>
<dbReference type="GO" id="GO:0019882">
    <property type="term" value="P:antigen processing and presentation"/>
    <property type="evidence" value="ECO:0007669"/>
    <property type="project" value="InterPro"/>
</dbReference>
<keyword evidence="4" id="KW-0472">Membrane</keyword>
<gene>
    <name evidence="7" type="primary">LOC114842426</name>
</gene>
<dbReference type="GeneID" id="114842426"/>
<dbReference type="Gene3D" id="2.60.40.10">
    <property type="entry name" value="Immunoglobulins"/>
    <property type="match status" value="1"/>
</dbReference>
<reference evidence="7" key="1">
    <citation type="submission" date="2025-08" db="UniProtKB">
        <authorList>
            <consortium name="RefSeq"/>
        </authorList>
    </citation>
    <scope>IDENTIFICATION</scope>
</reference>
<dbReference type="InterPro" id="IPR001003">
    <property type="entry name" value="MHC_II_a_N"/>
</dbReference>
<dbReference type="Pfam" id="PF00993">
    <property type="entry name" value="MHC_II_alpha"/>
    <property type="match status" value="1"/>
</dbReference>
<feature type="domain" description="Ig-like" evidence="5">
    <location>
        <begin position="126"/>
        <end position="207"/>
    </location>
</feature>
<keyword evidence="6" id="KW-1185">Reference proteome</keyword>
<keyword evidence="4" id="KW-0812">Transmembrane</keyword>
<dbReference type="InterPro" id="IPR011162">
    <property type="entry name" value="MHC_I/II-like_Ag-recog"/>
</dbReference>
<keyword evidence="3" id="KW-0393">Immunoglobulin domain</keyword>
<evidence type="ECO:0000259" key="5">
    <source>
        <dbReference type="PROSITE" id="PS50835"/>
    </source>
</evidence>
<dbReference type="InterPro" id="IPR036179">
    <property type="entry name" value="Ig-like_dom_sf"/>
</dbReference>
<evidence type="ECO:0000256" key="1">
    <source>
        <dbReference type="ARBA" id="ARBA00007394"/>
    </source>
</evidence>
<dbReference type="PROSITE" id="PS00290">
    <property type="entry name" value="IG_MHC"/>
    <property type="match status" value="1"/>
</dbReference>
<dbReference type="InParanoid" id="A0A6P7KMP1"/>
<dbReference type="CDD" id="cd05767">
    <property type="entry name" value="IgC1_MHC_II_alpha"/>
    <property type="match status" value="1"/>
</dbReference>
<dbReference type="SUPFAM" id="SSF54452">
    <property type="entry name" value="MHC antigen-recognition domain"/>
    <property type="match status" value="1"/>
</dbReference>
<dbReference type="PANTHER" id="PTHR19944">
    <property type="entry name" value="MHC CLASS II-RELATED"/>
    <property type="match status" value="1"/>
</dbReference>
<dbReference type="RefSeq" id="XP_028983756.1">
    <property type="nucleotide sequence ID" value="XM_029127923.3"/>
</dbReference>
<dbReference type="GO" id="GO:0006955">
    <property type="term" value="P:immune response"/>
    <property type="evidence" value="ECO:0007669"/>
    <property type="project" value="InterPro"/>
</dbReference>
<dbReference type="InterPro" id="IPR007110">
    <property type="entry name" value="Ig-like_dom"/>
</dbReference>
<evidence type="ECO:0000256" key="4">
    <source>
        <dbReference type="SAM" id="Phobius"/>
    </source>
</evidence>
<dbReference type="SMART" id="SM00407">
    <property type="entry name" value="IGc1"/>
    <property type="match status" value="1"/>
</dbReference>
<dbReference type="PANTHER" id="PTHR19944:SF105">
    <property type="entry name" value="RLA CLASS II HISTOCOMPATIBILITY ANTIGEN, DP ALPHA-1 CHAIN"/>
    <property type="match status" value="1"/>
</dbReference>
<protein>
    <submittedName>
        <fullName evidence="7">H-2 class II histocompatibility antigen, A-U alpha chain-like isoform X2</fullName>
    </submittedName>
</protein>
<name>A0A6P7KMP1_BETSP</name>
<dbReference type="AlphaFoldDB" id="A0A6P7KMP1"/>
<organism evidence="6 7">
    <name type="scientific">Betta splendens</name>
    <name type="common">Siamese fighting fish</name>
    <dbReference type="NCBI Taxonomy" id="158456"/>
    <lineage>
        <taxon>Eukaryota</taxon>
        <taxon>Metazoa</taxon>
        <taxon>Chordata</taxon>
        <taxon>Craniata</taxon>
        <taxon>Vertebrata</taxon>
        <taxon>Euteleostomi</taxon>
        <taxon>Actinopterygii</taxon>
        <taxon>Neopterygii</taxon>
        <taxon>Teleostei</taxon>
        <taxon>Neoteleostei</taxon>
        <taxon>Acanthomorphata</taxon>
        <taxon>Anabantaria</taxon>
        <taxon>Anabantiformes</taxon>
        <taxon>Anabantoidei</taxon>
        <taxon>Osphronemidae</taxon>
        <taxon>Betta</taxon>
    </lineage>
</organism>
<dbReference type="InterPro" id="IPR003597">
    <property type="entry name" value="Ig_C1-set"/>
</dbReference>
<dbReference type="PROSITE" id="PS50835">
    <property type="entry name" value="IG_LIKE"/>
    <property type="match status" value="1"/>
</dbReference>
<feature type="transmembrane region" description="Helical" evidence="4">
    <location>
        <begin position="235"/>
        <end position="253"/>
    </location>
</feature>
<dbReference type="InterPro" id="IPR003006">
    <property type="entry name" value="Ig/MHC_CS"/>
</dbReference>
<accession>A0A6P7KMP1</accession>
<evidence type="ECO:0000256" key="2">
    <source>
        <dbReference type="ARBA" id="ARBA00023180"/>
    </source>
</evidence>
<keyword evidence="4" id="KW-1133">Transmembrane helix</keyword>
<dbReference type="InterPro" id="IPR050160">
    <property type="entry name" value="MHC/Immunoglobulin"/>
</dbReference>